<proteinExistence type="predicted"/>
<evidence type="ECO:0000313" key="2">
    <source>
        <dbReference type="Proteomes" id="UP000028012"/>
    </source>
</evidence>
<dbReference type="AlphaFoldDB" id="A0A098PUH3"/>
<reference evidence="1 2" key="1">
    <citation type="submission" date="2014-09" db="EMBL/GenBank/DDBJ databases">
        <title>A draft genome sequence for Xanthomonas axonopodis pv. vasculorum NCPPB 900.</title>
        <authorList>
            <person name="Harrison J."/>
            <person name="Studholme D.J."/>
        </authorList>
    </citation>
    <scope>NUCLEOTIDE SEQUENCE [LARGE SCALE GENOMIC DNA]</scope>
    <source>
        <strain evidence="1 2">NCPPB 900</strain>
    </source>
</reference>
<protein>
    <submittedName>
        <fullName evidence="1">Uncharacterized protein</fullName>
    </submittedName>
</protein>
<organism evidence="1 2">
    <name type="scientific">Xanthomonas axonopodis pv. vasculorum</name>
    <dbReference type="NCBI Taxonomy" id="325777"/>
    <lineage>
        <taxon>Bacteria</taxon>
        <taxon>Pseudomonadati</taxon>
        <taxon>Pseudomonadota</taxon>
        <taxon>Gammaproteobacteria</taxon>
        <taxon>Lysobacterales</taxon>
        <taxon>Lysobacteraceae</taxon>
        <taxon>Xanthomonas</taxon>
    </lineage>
</organism>
<dbReference type="Proteomes" id="UP000028012">
    <property type="component" value="Unassembled WGS sequence"/>
</dbReference>
<comment type="caution">
    <text evidence="1">The sequence shown here is derived from an EMBL/GenBank/DDBJ whole genome shotgun (WGS) entry which is preliminary data.</text>
</comment>
<dbReference type="STRING" id="325777.GW15_0221330"/>
<evidence type="ECO:0000313" key="1">
    <source>
        <dbReference type="EMBL" id="KGE50316.1"/>
    </source>
</evidence>
<dbReference type="EMBL" id="JPHD02000143">
    <property type="protein sequence ID" value="KGE50316.1"/>
    <property type="molecule type" value="Genomic_DNA"/>
</dbReference>
<gene>
    <name evidence="1" type="ORF">GW15_0221330</name>
</gene>
<dbReference type="RefSeq" id="WP_042825138.1">
    <property type="nucleotide sequence ID" value="NZ_KN173626.1"/>
</dbReference>
<name>A0A098PUH3_9XANT</name>
<accession>A0A098PUH3</accession>
<sequence length="276" mass="29352">MRPSKAAVIIGISGLLAALPYMKASAAYCCDPWGIPGKTAFAAAGSSVVGAITAQVTALSNYLQLYTSQTWSSGLAKTAEELSKQTAASRTFEQGRIAADTSLYMTGVSGDAEEQAQEPALLDQTVTNAVLLSEQFSQQKNNRRRDDAGFAEYMRGDLHEDLVSRGREFCDLRGKAAGFCDAIASSTLQNADISFNTISNPGDGQYETLTDAEARAARAFVRNVVAATPTATTAGSTAQDEYHEGLLLADQAVLSLAAHSLHSVMQNRVRKRDNAQ</sequence>
<dbReference type="HOGENOM" id="CLU_1008144_0_0_6"/>